<evidence type="ECO:0000256" key="3">
    <source>
        <dbReference type="SAM" id="MobiDB-lite"/>
    </source>
</evidence>
<feature type="disulfide bond" evidence="2">
    <location>
        <begin position="232"/>
        <end position="280"/>
    </location>
</feature>
<feature type="signal peptide" evidence="4">
    <location>
        <begin position="1"/>
        <end position="32"/>
    </location>
</feature>
<dbReference type="InterPro" id="IPR013830">
    <property type="entry name" value="SGNH_hydro"/>
</dbReference>
<evidence type="ECO:0000313" key="6">
    <source>
        <dbReference type="EMBL" id="NYI11841.1"/>
    </source>
</evidence>
<dbReference type="PROSITE" id="PS51257">
    <property type="entry name" value="PROKAR_LIPOPROTEIN"/>
    <property type="match status" value="1"/>
</dbReference>
<dbReference type="GO" id="GO:0004806">
    <property type="term" value="F:triacylglycerol lipase activity"/>
    <property type="evidence" value="ECO:0007669"/>
    <property type="project" value="TreeGrafter"/>
</dbReference>
<gene>
    <name evidence="6" type="ORF">BKA05_003356</name>
</gene>
<feature type="active site" description="Nucleophile" evidence="1">
    <location>
        <position position="74"/>
    </location>
</feature>
<reference evidence="6 7" key="1">
    <citation type="submission" date="2020-07" db="EMBL/GenBank/DDBJ databases">
        <title>Sequencing the genomes of 1000 actinobacteria strains.</title>
        <authorList>
            <person name="Klenk H.-P."/>
        </authorList>
    </citation>
    <scope>NUCLEOTIDE SEQUENCE [LARGE SCALE GENOMIC DNA]</scope>
    <source>
        <strain evidence="6 7">DSM 18248</strain>
    </source>
</reference>
<organism evidence="6 7">
    <name type="scientific">Nocardioides marinus</name>
    <dbReference type="NCBI Taxonomy" id="374514"/>
    <lineage>
        <taxon>Bacteria</taxon>
        <taxon>Bacillati</taxon>
        <taxon>Actinomycetota</taxon>
        <taxon>Actinomycetes</taxon>
        <taxon>Propionibacteriales</taxon>
        <taxon>Nocardioidaceae</taxon>
        <taxon>Nocardioides</taxon>
    </lineage>
</organism>
<dbReference type="Gene3D" id="3.40.50.1110">
    <property type="entry name" value="SGNH hydrolase"/>
    <property type="match status" value="1"/>
</dbReference>
<comment type="caution">
    <text evidence="6">The sequence shown here is derived from an EMBL/GenBank/DDBJ whole genome shotgun (WGS) entry which is preliminary data.</text>
</comment>
<dbReference type="PANTHER" id="PTHR37981">
    <property type="entry name" value="LIPASE 2"/>
    <property type="match status" value="1"/>
</dbReference>
<dbReference type="AlphaFoldDB" id="A0A7Y9YGK4"/>
<dbReference type="Pfam" id="PF13472">
    <property type="entry name" value="Lipase_GDSL_2"/>
    <property type="match status" value="1"/>
</dbReference>
<feature type="active site" evidence="1">
    <location>
        <position position="300"/>
    </location>
</feature>
<feature type="disulfide bond" evidence="2">
    <location>
        <begin position="168"/>
        <end position="181"/>
    </location>
</feature>
<dbReference type="InterPro" id="IPR036514">
    <property type="entry name" value="SGNH_hydro_sf"/>
</dbReference>
<keyword evidence="7" id="KW-1185">Reference proteome</keyword>
<evidence type="ECO:0000313" key="7">
    <source>
        <dbReference type="Proteomes" id="UP000537326"/>
    </source>
</evidence>
<feature type="region of interest" description="Disordered" evidence="3">
    <location>
        <begin position="36"/>
        <end position="65"/>
    </location>
</feature>
<protein>
    <submittedName>
        <fullName evidence="6">Lysophospholipase L1-like esterase</fullName>
    </submittedName>
</protein>
<accession>A0A7Y9YGK4</accession>
<dbReference type="Proteomes" id="UP000537326">
    <property type="component" value="Unassembled WGS sequence"/>
</dbReference>
<evidence type="ECO:0000256" key="1">
    <source>
        <dbReference type="PIRSR" id="PIRSR637460-1"/>
    </source>
</evidence>
<dbReference type="RefSeq" id="WP_179532471.1">
    <property type="nucleotide sequence ID" value="NZ_BAAAPP010000019.1"/>
</dbReference>
<proteinExistence type="predicted"/>
<dbReference type="PANTHER" id="PTHR37981:SF1">
    <property type="entry name" value="SGNH HYDROLASE-TYPE ESTERASE DOMAIN-CONTAINING PROTEIN"/>
    <property type="match status" value="1"/>
</dbReference>
<evidence type="ECO:0000256" key="2">
    <source>
        <dbReference type="PIRSR" id="PIRSR637460-2"/>
    </source>
</evidence>
<feature type="chain" id="PRO_5039587228" evidence="4">
    <location>
        <begin position="33"/>
        <end position="319"/>
    </location>
</feature>
<feature type="domain" description="SGNH hydrolase-type esterase" evidence="5">
    <location>
        <begin position="70"/>
        <end position="302"/>
    </location>
</feature>
<dbReference type="GO" id="GO:0019433">
    <property type="term" value="P:triglyceride catabolic process"/>
    <property type="evidence" value="ECO:0007669"/>
    <property type="project" value="TreeGrafter"/>
</dbReference>
<dbReference type="CDD" id="cd01823">
    <property type="entry name" value="SEST_like"/>
    <property type="match status" value="1"/>
</dbReference>
<keyword evidence="4" id="KW-0732">Signal</keyword>
<name>A0A7Y9YGK4_9ACTN</name>
<keyword evidence="2" id="KW-1015">Disulfide bond</keyword>
<sequence>MSRHRLRAAARPLRLRSLAPVLLLALAAPALAGCADDGRAEPASDRPSGATSAPSPEPSVGTGEYPRYVALGDSYTAAPLVPETDAGDGCLRSSGNYPSLVAEAFEGTVLADVSCSGADTTSLIGVQRTFDGAAQPAQLDAVTEDTSLVTLSIGGNDFGLFSALVGGCAQLAQTDPDGSPCADVGAGEATEVLAKIEQRVASVVEGIRDRAPDARILVVGYPQIVPQGKESCDALPIAAGDLPFARTVNEGLAEAVEEGARRAKVEYVDVYALTDGHDICSDDPWIAGRDTVPGQALAFHPFAAEQQAVAEEILRILRD</sequence>
<dbReference type="EMBL" id="JACBZI010000001">
    <property type="protein sequence ID" value="NYI11841.1"/>
    <property type="molecule type" value="Genomic_DNA"/>
</dbReference>
<evidence type="ECO:0000259" key="5">
    <source>
        <dbReference type="Pfam" id="PF13472"/>
    </source>
</evidence>
<feature type="disulfide bond" evidence="2">
    <location>
        <begin position="90"/>
        <end position="115"/>
    </location>
</feature>
<evidence type="ECO:0000256" key="4">
    <source>
        <dbReference type="SAM" id="SignalP"/>
    </source>
</evidence>
<dbReference type="SUPFAM" id="SSF52266">
    <property type="entry name" value="SGNH hydrolase"/>
    <property type="match status" value="1"/>
</dbReference>
<dbReference type="InterPro" id="IPR037460">
    <property type="entry name" value="SEST-like"/>
</dbReference>